<evidence type="ECO:0000313" key="3">
    <source>
        <dbReference type="Proteomes" id="UP000217289"/>
    </source>
</evidence>
<keyword evidence="3" id="KW-1185">Reference proteome</keyword>
<evidence type="ECO:0000313" key="2">
    <source>
        <dbReference type="EMBL" id="ATB27550.1"/>
    </source>
</evidence>
<evidence type="ECO:0000259" key="1">
    <source>
        <dbReference type="PROSITE" id="PS51725"/>
    </source>
</evidence>
<dbReference type="EMBL" id="CP022163">
    <property type="protein sequence ID" value="ATB27550.1"/>
    <property type="molecule type" value="Genomic_DNA"/>
</dbReference>
<dbReference type="InterPro" id="IPR011008">
    <property type="entry name" value="Dimeric_a/b-barrel"/>
</dbReference>
<dbReference type="PANTHER" id="PTHR33336">
    <property type="entry name" value="QUINOL MONOOXYGENASE YGIN-RELATED"/>
    <property type="match status" value="1"/>
</dbReference>
<reference evidence="2 3" key="1">
    <citation type="submission" date="2017-06" db="EMBL/GenBank/DDBJ databases">
        <authorList>
            <person name="Kim H.J."/>
            <person name="Triplett B.A."/>
        </authorList>
    </citation>
    <scope>NUCLEOTIDE SEQUENCE [LARGE SCALE GENOMIC DNA]</scope>
    <source>
        <strain evidence="2 3">DSM 14713</strain>
    </source>
</reference>
<protein>
    <submittedName>
        <fullName evidence="2">Antibiotic biosynthesis monooxygenase</fullName>
    </submittedName>
</protein>
<dbReference type="SUPFAM" id="SSF54909">
    <property type="entry name" value="Dimeric alpha+beta barrel"/>
    <property type="match status" value="1"/>
</dbReference>
<dbReference type="InterPro" id="IPR007138">
    <property type="entry name" value="ABM_dom"/>
</dbReference>
<keyword evidence="2" id="KW-0503">Monooxygenase</keyword>
<accession>A0A250I8L2</accession>
<dbReference type="Pfam" id="PF03992">
    <property type="entry name" value="ABM"/>
    <property type="match status" value="1"/>
</dbReference>
<dbReference type="PROSITE" id="PS51725">
    <property type="entry name" value="ABM"/>
    <property type="match status" value="1"/>
</dbReference>
<dbReference type="Proteomes" id="UP000217289">
    <property type="component" value="Chromosome"/>
</dbReference>
<sequence>MRERGVEHRAILGAMPNSLLVVHVHVHVKPEFVEAFREATLANASQSVKEPGIARFDVVQDTEDPTRFVLVEAYRAPEAPAAHKETAHYSKWRDTVAPMMAEPRSYRKYTNCFPADEAW</sequence>
<dbReference type="Gene3D" id="3.30.70.100">
    <property type="match status" value="1"/>
</dbReference>
<name>A0A250I8L2_9BACT</name>
<keyword evidence="2" id="KW-0560">Oxidoreductase</keyword>
<dbReference type="KEGG" id="mbd:MEBOL_000994"/>
<dbReference type="PANTHER" id="PTHR33336:SF1">
    <property type="entry name" value="(4S)-4-HYDROXY-5-PHOSPHONOOXYPENTANE-2,3-DIONE ISOMERASE"/>
    <property type="match status" value="1"/>
</dbReference>
<proteinExistence type="predicted"/>
<dbReference type="InterPro" id="IPR050744">
    <property type="entry name" value="AI-2_Isomerase_LsrG"/>
</dbReference>
<dbReference type="GO" id="GO:0005829">
    <property type="term" value="C:cytosol"/>
    <property type="evidence" value="ECO:0007669"/>
    <property type="project" value="TreeGrafter"/>
</dbReference>
<dbReference type="AlphaFoldDB" id="A0A250I8L2"/>
<dbReference type="GO" id="GO:0004497">
    <property type="term" value="F:monooxygenase activity"/>
    <property type="evidence" value="ECO:0007669"/>
    <property type="project" value="UniProtKB-KW"/>
</dbReference>
<organism evidence="2 3">
    <name type="scientific">Melittangium boletus DSM 14713</name>
    <dbReference type="NCBI Taxonomy" id="1294270"/>
    <lineage>
        <taxon>Bacteria</taxon>
        <taxon>Pseudomonadati</taxon>
        <taxon>Myxococcota</taxon>
        <taxon>Myxococcia</taxon>
        <taxon>Myxococcales</taxon>
        <taxon>Cystobacterineae</taxon>
        <taxon>Archangiaceae</taxon>
        <taxon>Melittangium</taxon>
    </lineage>
</organism>
<gene>
    <name evidence="2" type="ORF">MEBOL_000994</name>
</gene>
<feature type="domain" description="ABM" evidence="1">
    <location>
        <begin position="20"/>
        <end position="109"/>
    </location>
</feature>